<proteinExistence type="predicted"/>
<reference evidence="2" key="1">
    <citation type="journal article" name="BMC Genomics">
        <title>Long-read sequencing and de novo genome assembly of marine medaka (Oryzias melastigma).</title>
        <authorList>
            <person name="Liang P."/>
            <person name="Saqib H.S.A."/>
            <person name="Ni X."/>
            <person name="Shen Y."/>
        </authorList>
    </citation>
    <scope>NUCLEOTIDE SEQUENCE</scope>
    <source>
        <strain evidence="2">Bigg-433</strain>
    </source>
</reference>
<protein>
    <submittedName>
        <fullName evidence="2">Uncharacterized protein</fullName>
    </submittedName>
</protein>
<organism evidence="2 3">
    <name type="scientific">Oryzias melastigma</name>
    <name type="common">Marine medaka</name>
    <dbReference type="NCBI Taxonomy" id="30732"/>
    <lineage>
        <taxon>Eukaryota</taxon>
        <taxon>Metazoa</taxon>
        <taxon>Chordata</taxon>
        <taxon>Craniata</taxon>
        <taxon>Vertebrata</taxon>
        <taxon>Euteleostomi</taxon>
        <taxon>Actinopterygii</taxon>
        <taxon>Neopterygii</taxon>
        <taxon>Teleostei</taxon>
        <taxon>Neoteleostei</taxon>
        <taxon>Acanthomorphata</taxon>
        <taxon>Ovalentaria</taxon>
        <taxon>Atherinomorphae</taxon>
        <taxon>Beloniformes</taxon>
        <taxon>Adrianichthyidae</taxon>
        <taxon>Oryziinae</taxon>
        <taxon>Oryzias</taxon>
    </lineage>
</organism>
<dbReference type="Proteomes" id="UP000646548">
    <property type="component" value="Unassembled WGS sequence"/>
</dbReference>
<feature type="region of interest" description="Disordered" evidence="1">
    <location>
        <begin position="61"/>
        <end position="93"/>
    </location>
</feature>
<name>A0A834CNA6_ORYME</name>
<dbReference type="AlphaFoldDB" id="A0A834CNA6"/>
<evidence type="ECO:0000256" key="1">
    <source>
        <dbReference type="SAM" id="MobiDB-lite"/>
    </source>
</evidence>
<feature type="compositionally biased region" description="Pro residues" evidence="1">
    <location>
        <begin position="27"/>
        <end position="38"/>
    </location>
</feature>
<evidence type="ECO:0000313" key="2">
    <source>
        <dbReference type="EMBL" id="KAF6732432.1"/>
    </source>
</evidence>
<feature type="compositionally biased region" description="Basic and acidic residues" evidence="1">
    <location>
        <begin position="7"/>
        <end position="23"/>
    </location>
</feature>
<accession>A0A834CNA6</accession>
<sequence>MIARVRSAADARAAEPPTQERHSQAGSPPPVQRRAAPPPLQTCLLAAPLLTLLPRLLHGSSRKAAPSLRTRPPAAGCQPEQGLRSRRRRRKASLAVPKATLKVPGCLKWLTLLLSITSSPQRAVKWILSTEK</sequence>
<feature type="region of interest" description="Disordered" evidence="1">
    <location>
        <begin position="1"/>
        <end position="38"/>
    </location>
</feature>
<dbReference type="EMBL" id="WKFB01000191">
    <property type="protein sequence ID" value="KAF6732432.1"/>
    <property type="molecule type" value="Genomic_DNA"/>
</dbReference>
<comment type="caution">
    <text evidence="2">The sequence shown here is derived from an EMBL/GenBank/DDBJ whole genome shotgun (WGS) entry which is preliminary data.</text>
</comment>
<evidence type="ECO:0000313" key="3">
    <source>
        <dbReference type="Proteomes" id="UP000646548"/>
    </source>
</evidence>
<gene>
    <name evidence="2" type="ORF">FQA47_018484</name>
</gene>